<evidence type="ECO:0000313" key="4">
    <source>
        <dbReference type="Proteomes" id="UP000275436"/>
    </source>
</evidence>
<dbReference type="SUPFAM" id="SSF51905">
    <property type="entry name" value="FAD/NAD(P)-binding domain"/>
    <property type="match status" value="1"/>
</dbReference>
<dbReference type="Gene3D" id="3.30.9.10">
    <property type="entry name" value="D-Amino Acid Oxidase, subunit A, domain 2"/>
    <property type="match status" value="1"/>
</dbReference>
<dbReference type="InterPro" id="IPR006076">
    <property type="entry name" value="FAD-dep_OxRdtase"/>
</dbReference>
<dbReference type="EMBL" id="QKOD01000024">
    <property type="protein sequence ID" value="RNJ41162.1"/>
    <property type="molecule type" value="Genomic_DNA"/>
</dbReference>
<comment type="caution">
    <text evidence="3">The sequence shown here is derived from an EMBL/GenBank/DDBJ whole genome shotgun (WGS) entry which is preliminary data.</text>
</comment>
<dbReference type="InterPro" id="IPR001763">
    <property type="entry name" value="Rhodanese-like_dom"/>
</dbReference>
<gene>
    <name evidence="3" type="ORF">DNR46_35605</name>
</gene>
<sequence>MVFALLKYGLSRRYPGSDEIPRTPDLQSNYDVVIIGGGGHGASLAYHLARHHGVTNIAILEKGYLGGGNTARNTTVIRSNYTDQRSIRFYAKSLRLYESLANELDYNLMYSRRGQLTLSHSDGVSRSLRLRADAGNFCGEANEIVDRQQIKNLVPALNLDIKGMPILSGLWHPNAAIARHDAVAWGYAIRACERGVELHQRTEVLGMEVTGNRVARLRTNRGDVSAGTVVQCVAGYSSVVAKMAGLKLPIRSYPLQAMVTHPVKPFLDPMVSSTALHCYISQSARGELVIGGGSDPYELYNTRSTLELKEALAASALEMFPSIGELKVLRQWAGITDMTPDYSPIMGQGPLSNYWLDAGWGTWGFKATPASGFFLAKAIAESRIPEEIRPFQLNRFDRFDLVNEMGATAASH</sequence>
<dbReference type="RefSeq" id="WP_123170602.1">
    <property type="nucleotide sequence ID" value="NZ_QKOD01000024.1"/>
</dbReference>
<accession>A0A3M9X074</accession>
<proteinExistence type="predicted"/>
<dbReference type="SUPFAM" id="SSF54373">
    <property type="entry name" value="FAD-linked reductases, C-terminal domain"/>
    <property type="match status" value="1"/>
</dbReference>
<evidence type="ECO:0000313" key="3">
    <source>
        <dbReference type="EMBL" id="RNJ41162.1"/>
    </source>
</evidence>
<organism evidence="3 4">
    <name type="scientific">Mesorhizobium japonicum</name>
    <dbReference type="NCBI Taxonomy" id="2066070"/>
    <lineage>
        <taxon>Bacteria</taxon>
        <taxon>Pseudomonadati</taxon>
        <taxon>Pseudomonadota</taxon>
        <taxon>Alphaproteobacteria</taxon>
        <taxon>Hyphomicrobiales</taxon>
        <taxon>Phyllobacteriaceae</taxon>
        <taxon>Mesorhizobium</taxon>
    </lineage>
</organism>
<dbReference type="PANTHER" id="PTHR13847:SF287">
    <property type="entry name" value="FAD-DEPENDENT OXIDOREDUCTASE DOMAIN-CONTAINING PROTEIN 1"/>
    <property type="match status" value="1"/>
</dbReference>
<dbReference type="InterPro" id="IPR036188">
    <property type="entry name" value="FAD/NAD-bd_sf"/>
</dbReference>
<dbReference type="PANTHER" id="PTHR13847">
    <property type="entry name" value="SARCOSINE DEHYDROGENASE-RELATED"/>
    <property type="match status" value="1"/>
</dbReference>
<name>A0A3M9X074_9HYPH</name>
<dbReference type="PROSITE" id="PS50206">
    <property type="entry name" value="RHODANESE_3"/>
    <property type="match status" value="1"/>
</dbReference>
<keyword evidence="1" id="KW-0560">Oxidoreductase</keyword>
<feature type="domain" description="Rhodanese" evidence="2">
    <location>
        <begin position="32"/>
        <end position="76"/>
    </location>
</feature>
<protein>
    <submittedName>
        <fullName evidence="3">Sarcosine oxidase subunit beta</fullName>
    </submittedName>
</protein>
<evidence type="ECO:0000259" key="2">
    <source>
        <dbReference type="PROSITE" id="PS50206"/>
    </source>
</evidence>
<reference evidence="3 4" key="1">
    <citation type="journal article" date="2018" name="Mol. Plant Microbe Interact.">
        <title>Taxonomically Different Co-Microsymbionts of a Relict Legume, Oxytropis popoviana, Have Complementary Sets of Symbiotic Genes and Together Increase the Efficiency of Plant Nodulation.</title>
        <authorList>
            <person name="Safronova V."/>
            <person name="Belimov A."/>
            <person name="Sazanova A."/>
            <person name="Chirak E."/>
            <person name="Verkhozina A."/>
            <person name="Kuznetsova I."/>
            <person name="Andronov E."/>
            <person name="Puhalsky J."/>
            <person name="Tikhonovich I."/>
        </authorList>
    </citation>
    <scope>NUCLEOTIDE SEQUENCE [LARGE SCALE GENOMIC DNA]</scope>
    <source>
        <strain evidence="3 4">Opo-235</strain>
    </source>
</reference>
<dbReference type="GO" id="GO:0016491">
    <property type="term" value="F:oxidoreductase activity"/>
    <property type="evidence" value="ECO:0007669"/>
    <property type="project" value="UniProtKB-KW"/>
</dbReference>
<dbReference type="Pfam" id="PF01266">
    <property type="entry name" value="DAO"/>
    <property type="match status" value="1"/>
</dbReference>
<dbReference type="GO" id="GO:0005737">
    <property type="term" value="C:cytoplasm"/>
    <property type="evidence" value="ECO:0007669"/>
    <property type="project" value="TreeGrafter"/>
</dbReference>
<dbReference type="AlphaFoldDB" id="A0A3M9X074"/>
<dbReference type="Gene3D" id="3.50.50.60">
    <property type="entry name" value="FAD/NAD(P)-binding domain"/>
    <property type="match status" value="1"/>
</dbReference>
<dbReference type="Proteomes" id="UP000275436">
    <property type="component" value="Unassembled WGS sequence"/>
</dbReference>
<evidence type="ECO:0000256" key="1">
    <source>
        <dbReference type="ARBA" id="ARBA00023002"/>
    </source>
</evidence>